<proteinExistence type="predicted"/>
<dbReference type="RefSeq" id="WP_100878261.1">
    <property type="nucleotide sequence ID" value="NZ_JBICSI010000003.1"/>
</dbReference>
<reference evidence="4 5" key="1">
    <citation type="submission" date="2017-11" db="EMBL/GenBank/DDBJ databases">
        <title>Sequencing the genomes of 1000 actinobacteria strains.</title>
        <authorList>
            <person name="Klenk H.-P."/>
        </authorList>
    </citation>
    <scope>NUCLEOTIDE SEQUENCE [LARGE SCALE GENOMIC DNA]</scope>
    <source>
        <strain evidence="4 5">DSM 44104</strain>
    </source>
</reference>
<dbReference type="InterPro" id="IPR042070">
    <property type="entry name" value="PucR_C-HTH_sf"/>
</dbReference>
<sequence length="399" mass="42426">MDTAPPVTGHATDAADEAVWLRLVARVRSRVPDLAEHFLRLLDDGGHYRAEPVTAPDLRETAEEALALLLDRLADPGRPADPAGQAERLGRRRARQGVDPDNLVRAVRLDFPVVWSALLAEAAGEPGAVEVAARRADRLWAVVDAYVRRVHVAFLSERALLAEQHRDERRQLLDVLFAAGPRPPEVLARVAAGLRVAAGDTFDVCAGLGDAAATLRGRAARLDGGPTGLFLRDAELGVVVFRPAAPDDGRVLARLTDGVACVIIPAVGGLAAVPAAASAAVAMAHLLPGDAARPHDPHDMWPRVARAALDEHGGLPARVLAGLAAAPPEETAVLRATARAWLEHGSVTRVASALYCHRNTVLNRMRRFRALTGLDLTRPRDAALCLVVLSAGRTDPGDR</sequence>
<dbReference type="Proteomes" id="UP000232453">
    <property type="component" value="Unassembled WGS sequence"/>
</dbReference>
<dbReference type="AlphaFoldDB" id="A0AA44UMW7"/>
<evidence type="ECO:0000256" key="1">
    <source>
        <dbReference type="SAM" id="MobiDB-lite"/>
    </source>
</evidence>
<dbReference type="Pfam" id="PF14361">
    <property type="entry name" value="RsbRD_N"/>
    <property type="match status" value="1"/>
</dbReference>
<feature type="region of interest" description="Disordered" evidence="1">
    <location>
        <begin position="74"/>
        <end position="94"/>
    </location>
</feature>
<dbReference type="PANTHER" id="PTHR33744:SF1">
    <property type="entry name" value="DNA-BINDING TRANSCRIPTIONAL ACTIVATOR ADER"/>
    <property type="match status" value="1"/>
</dbReference>
<dbReference type="Pfam" id="PF13556">
    <property type="entry name" value="HTH_30"/>
    <property type="match status" value="1"/>
</dbReference>
<accession>A0AA44UMW7</accession>
<evidence type="ECO:0000313" key="5">
    <source>
        <dbReference type="Proteomes" id="UP000232453"/>
    </source>
</evidence>
<dbReference type="InterPro" id="IPR025736">
    <property type="entry name" value="PucR_C-HTH_dom"/>
</dbReference>
<organism evidence="4 5">
    <name type="scientific">Pseudonocardia alni</name>
    <name type="common">Amycolata alni</name>
    <dbReference type="NCBI Taxonomy" id="33907"/>
    <lineage>
        <taxon>Bacteria</taxon>
        <taxon>Bacillati</taxon>
        <taxon>Actinomycetota</taxon>
        <taxon>Actinomycetes</taxon>
        <taxon>Pseudonocardiales</taxon>
        <taxon>Pseudonocardiaceae</taxon>
        <taxon>Pseudonocardia</taxon>
    </lineage>
</organism>
<gene>
    <name evidence="4" type="ORF">ATL51_1754</name>
</gene>
<dbReference type="InterPro" id="IPR025751">
    <property type="entry name" value="RsbRD_N_dom"/>
</dbReference>
<evidence type="ECO:0000259" key="2">
    <source>
        <dbReference type="Pfam" id="PF13556"/>
    </source>
</evidence>
<dbReference type="InterPro" id="IPR051448">
    <property type="entry name" value="CdaR-like_regulators"/>
</dbReference>
<dbReference type="Gene3D" id="1.10.10.2840">
    <property type="entry name" value="PucR C-terminal helix-turn-helix domain"/>
    <property type="match status" value="1"/>
</dbReference>
<comment type="caution">
    <text evidence="4">The sequence shown here is derived from an EMBL/GenBank/DDBJ whole genome shotgun (WGS) entry which is preliminary data.</text>
</comment>
<feature type="domain" description="RsbT co-antagonist protein RsbRD N-terminal" evidence="3">
    <location>
        <begin position="32"/>
        <end position="169"/>
    </location>
</feature>
<dbReference type="PANTHER" id="PTHR33744">
    <property type="entry name" value="CARBOHYDRATE DIACID REGULATOR"/>
    <property type="match status" value="1"/>
</dbReference>
<name>A0AA44UMW7_PSEA5</name>
<feature type="domain" description="PucR C-terminal helix-turn-helix" evidence="2">
    <location>
        <begin position="334"/>
        <end position="389"/>
    </location>
</feature>
<evidence type="ECO:0000313" key="4">
    <source>
        <dbReference type="EMBL" id="PKB30101.1"/>
    </source>
</evidence>
<dbReference type="EMBL" id="PHUJ01000003">
    <property type="protein sequence ID" value="PKB30101.1"/>
    <property type="molecule type" value="Genomic_DNA"/>
</dbReference>
<protein>
    <submittedName>
        <fullName evidence="4">PucR-like helix-turn-helix protein</fullName>
    </submittedName>
</protein>
<evidence type="ECO:0000259" key="3">
    <source>
        <dbReference type="Pfam" id="PF14361"/>
    </source>
</evidence>